<evidence type="ECO:0000313" key="1">
    <source>
        <dbReference type="EMBL" id="KZS10216.1"/>
    </source>
</evidence>
<accession>A0A164T5N9</accession>
<reference evidence="1 2" key="1">
    <citation type="submission" date="2016-03" db="EMBL/GenBank/DDBJ databases">
        <title>EvidentialGene: Evidence-directed Construction of Genes on Genomes.</title>
        <authorList>
            <person name="Gilbert D.G."/>
            <person name="Choi J.-H."/>
            <person name="Mockaitis K."/>
            <person name="Colbourne J."/>
            <person name="Pfrender M."/>
        </authorList>
    </citation>
    <scope>NUCLEOTIDE SEQUENCE [LARGE SCALE GENOMIC DNA]</scope>
    <source>
        <strain evidence="1 2">Xinb3</strain>
        <tissue evidence="1">Complete organism</tissue>
    </source>
</reference>
<dbReference type="EMBL" id="LRGB01001868">
    <property type="protein sequence ID" value="KZS10216.1"/>
    <property type="molecule type" value="Genomic_DNA"/>
</dbReference>
<keyword evidence="2" id="KW-1185">Reference proteome</keyword>
<name>A0A164T5N9_9CRUS</name>
<protein>
    <submittedName>
        <fullName evidence="1">Uncharacterized protein</fullName>
    </submittedName>
</protein>
<dbReference type="Proteomes" id="UP000076858">
    <property type="component" value="Unassembled WGS sequence"/>
</dbReference>
<proteinExistence type="predicted"/>
<sequence length="40" mass="4402">MPSKVLPGAVTVCGAQYIGNRAHPKFVRWLGKLPTTQHQN</sequence>
<comment type="caution">
    <text evidence="1">The sequence shown here is derived from an EMBL/GenBank/DDBJ whole genome shotgun (WGS) entry which is preliminary data.</text>
</comment>
<evidence type="ECO:0000313" key="2">
    <source>
        <dbReference type="Proteomes" id="UP000076858"/>
    </source>
</evidence>
<gene>
    <name evidence="1" type="ORF">APZ42_025375</name>
</gene>
<organism evidence="1 2">
    <name type="scientific">Daphnia magna</name>
    <dbReference type="NCBI Taxonomy" id="35525"/>
    <lineage>
        <taxon>Eukaryota</taxon>
        <taxon>Metazoa</taxon>
        <taxon>Ecdysozoa</taxon>
        <taxon>Arthropoda</taxon>
        <taxon>Crustacea</taxon>
        <taxon>Branchiopoda</taxon>
        <taxon>Diplostraca</taxon>
        <taxon>Cladocera</taxon>
        <taxon>Anomopoda</taxon>
        <taxon>Daphniidae</taxon>
        <taxon>Daphnia</taxon>
    </lineage>
</organism>
<dbReference type="AlphaFoldDB" id="A0A164T5N9"/>